<proteinExistence type="predicted"/>
<dbReference type="Pfam" id="PF07173">
    <property type="entry name" value="GRDP-like"/>
    <property type="match status" value="1"/>
</dbReference>
<keyword evidence="3" id="KW-1185">Reference proteome</keyword>
<sequence>MAKETETGGGQPPAYNQLDQSQLALPPLDLSRDAGPSQYTTVTSDQCAAHLKLLAALADLRDSVASTRGIFGIQDPDPELFQPGSKEANEAWARVKEKRWAVYTTRAVDRYAAWWTLCAPASRAQPKLSTLKYTSYEKITTSDEPMKWSQDDMPPLDVLMVWHAHMLNPRAFLEDCIRHGKISFWASGLPWEAVDACVDNVTLDYDAGPKAKETFLRKTNFPWDNLVDTSEKSLNCPGCGKHVSVPWTDGGMLLTLDNAFEHWHGFADKDFRHSCPHCSYKINHESLKIAKFCGDINLLLQKDLPMPGTYYNLRGVPEPASDTRRRKQQFNFPNRLLEVVGTDIINYAYPGWNRGKNLTMKTVNDYLAAQMKQKDVMYKANPGSLQLALHPEEKVAYRRMMSHYWDNSSPLALDLVGAVIRQGTFIQKMDHIDWLHSPTLTATMDRLIKRYHVFFRIMSQNPRRMAVPTLDVDLAWHTHQLAPARYFAFSTHRTREDGGGGSNSLAILIDHDDKVDETKLSDGFEWTSKAYKKLTDGEIYSECTCWYCEAVRVAADSPLAIPFFSSTSRARQAAAKLHDRDDISSDPDKNPHISAHNAVRPQTTTTAGNTRGLDPRELKFLKLRHDYEKARRRAEKRKSKDQKAAAAAAANKEKSGAAAAAGVDPVYGYYPLLWGYPVYVPLYAPYTCDPGVHADAYVANPSCMSFVEGVHGNCAAGTCGGGVAAGSCGGMGGNCSAGCAGGGCGGVGGCGGGAGAGCGGGGGGGGCGGGGGGGGCGGGGGGS</sequence>
<dbReference type="GeneID" id="30973077"/>
<dbReference type="PANTHER" id="PTHR34365">
    <property type="entry name" value="ENOLASE (DUF1399)"/>
    <property type="match status" value="1"/>
</dbReference>
<dbReference type="PANTHER" id="PTHR34365:SF7">
    <property type="entry name" value="GLYCINE-RICH DOMAIN-CONTAINING PROTEIN 1"/>
    <property type="match status" value="1"/>
</dbReference>
<protein>
    <recommendedName>
        <fullName evidence="4">Alpha-ketoglutarate-dependent sulfonate dioxygenase</fullName>
    </recommendedName>
</protein>
<dbReference type="EMBL" id="KV878972">
    <property type="protein sequence ID" value="OJK03091.1"/>
    <property type="molecule type" value="Genomic_DNA"/>
</dbReference>
<dbReference type="OrthoDB" id="2684236at2759"/>
<feature type="region of interest" description="Disordered" evidence="1">
    <location>
        <begin position="578"/>
        <end position="612"/>
    </location>
</feature>
<feature type="compositionally biased region" description="Basic and acidic residues" evidence="1">
    <location>
        <begin position="578"/>
        <end position="591"/>
    </location>
</feature>
<gene>
    <name evidence="2" type="ORF">ASPACDRAFT_24369</name>
</gene>
<dbReference type="STRING" id="690307.A0A1L9X3Q4"/>
<name>A0A1L9X3Q4_ASPA1</name>
<evidence type="ECO:0008006" key="4">
    <source>
        <dbReference type="Google" id="ProtNLM"/>
    </source>
</evidence>
<evidence type="ECO:0000313" key="2">
    <source>
        <dbReference type="EMBL" id="OJK03091.1"/>
    </source>
</evidence>
<dbReference type="Proteomes" id="UP000184546">
    <property type="component" value="Unassembled WGS sequence"/>
</dbReference>
<dbReference type="RefSeq" id="XP_020059430.1">
    <property type="nucleotide sequence ID" value="XM_020199263.1"/>
</dbReference>
<dbReference type="OMA" id="YCEAIRA"/>
<accession>A0A1L9X3Q4</accession>
<feature type="compositionally biased region" description="Polar residues" evidence="1">
    <location>
        <begin position="600"/>
        <end position="609"/>
    </location>
</feature>
<dbReference type="VEuPathDB" id="FungiDB:ASPACDRAFT_24369"/>
<evidence type="ECO:0000256" key="1">
    <source>
        <dbReference type="SAM" id="MobiDB-lite"/>
    </source>
</evidence>
<organism evidence="2 3">
    <name type="scientific">Aspergillus aculeatus (strain ATCC 16872 / CBS 172.66 / WB 5094)</name>
    <dbReference type="NCBI Taxonomy" id="690307"/>
    <lineage>
        <taxon>Eukaryota</taxon>
        <taxon>Fungi</taxon>
        <taxon>Dikarya</taxon>
        <taxon>Ascomycota</taxon>
        <taxon>Pezizomycotina</taxon>
        <taxon>Eurotiomycetes</taxon>
        <taxon>Eurotiomycetidae</taxon>
        <taxon>Eurotiales</taxon>
        <taxon>Aspergillaceae</taxon>
        <taxon>Aspergillus</taxon>
        <taxon>Aspergillus subgen. Circumdati</taxon>
    </lineage>
</organism>
<dbReference type="InterPro" id="IPR009836">
    <property type="entry name" value="GRDP-like"/>
</dbReference>
<dbReference type="AlphaFoldDB" id="A0A1L9X3Q4"/>
<reference evidence="3" key="1">
    <citation type="journal article" date="2017" name="Genome Biol.">
        <title>Comparative genomics reveals high biological diversity and specific adaptations in the industrially and medically important fungal genus Aspergillus.</title>
        <authorList>
            <person name="de Vries R.P."/>
            <person name="Riley R."/>
            <person name="Wiebenga A."/>
            <person name="Aguilar-Osorio G."/>
            <person name="Amillis S."/>
            <person name="Uchima C.A."/>
            <person name="Anderluh G."/>
            <person name="Asadollahi M."/>
            <person name="Askin M."/>
            <person name="Barry K."/>
            <person name="Battaglia E."/>
            <person name="Bayram O."/>
            <person name="Benocci T."/>
            <person name="Braus-Stromeyer S.A."/>
            <person name="Caldana C."/>
            <person name="Canovas D."/>
            <person name="Cerqueira G.C."/>
            <person name="Chen F."/>
            <person name="Chen W."/>
            <person name="Choi C."/>
            <person name="Clum A."/>
            <person name="Dos Santos R.A."/>
            <person name="Damasio A.R."/>
            <person name="Diallinas G."/>
            <person name="Emri T."/>
            <person name="Fekete E."/>
            <person name="Flipphi M."/>
            <person name="Freyberg S."/>
            <person name="Gallo A."/>
            <person name="Gournas C."/>
            <person name="Habgood R."/>
            <person name="Hainaut M."/>
            <person name="Harispe M.L."/>
            <person name="Henrissat B."/>
            <person name="Hilden K.S."/>
            <person name="Hope R."/>
            <person name="Hossain A."/>
            <person name="Karabika E."/>
            <person name="Karaffa L."/>
            <person name="Karanyi Z."/>
            <person name="Krasevec N."/>
            <person name="Kuo A."/>
            <person name="Kusch H."/>
            <person name="LaButti K."/>
            <person name="Lagendijk E.L."/>
            <person name="Lapidus A."/>
            <person name="Levasseur A."/>
            <person name="Lindquist E."/>
            <person name="Lipzen A."/>
            <person name="Logrieco A.F."/>
            <person name="MacCabe A."/>
            <person name="Maekelae M.R."/>
            <person name="Malavazi I."/>
            <person name="Melin P."/>
            <person name="Meyer V."/>
            <person name="Mielnichuk N."/>
            <person name="Miskei M."/>
            <person name="Molnar A.P."/>
            <person name="Mule G."/>
            <person name="Ngan C.Y."/>
            <person name="Orejas M."/>
            <person name="Orosz E."/>
            <person name="Ouedraogo J.P."/>
            <person name="Overkamp K.M."/>
            <person name="Park H.-S."/>
            <person name="Perrone G."/>
            <person name="Piumi F."/>
            <person name="Punt P.J."/>
            <person name="Ram A.F."/>
            <person name="Ramon A."/>
            <person name="Rauscher S."/>
            <person name="Record E."/>
            <person name="Riano-Pachon D.M."/>
            <person name="Robert V."/>
            <person name="Roehrig J."/>
            <person name="Ruller R."/>
            <person name="Salamov A."/>
            <person name="Salih N.S."/>
            <person name="Samson R.A."/>
            <person name="Sandor E."/>
            <person name="Sanguinetti M."/>
            <person name="Schuetze T."/>
            <person name="Sepcic K."/>
            <person name="Shelest E."/>
            <person name="Sherlock G."/>
            <person name="Sophianopoulou V."/>
            <person name="Squina F.M."/>
            <person name="Sun H."/>
            <person name="Susca A."/>
            <person name="Todd R.B."/>
            <person name="Tsang A."/>
            <person name="Unkles S.E."/>
            <person name="van de Wiele N."/>
            <person name="van Rossen-Uffink D."/>
            <person name="Oliveira J.V."/>
            <person name="Vesth T.C."/>
            <person name="Visser J."/>
            <person name="Yu J.-H."/>
            <person name="Zhou M."/>
            <person name="Andersen M.R."/>
            <person name="Archer D.B."/>
            <person name="Baker S.E."/>
            <person name="Benoit I."/>
            <person name="Brakhage A.A."/>
            <person name="Braus G.H."/>
            <person name="Fischer R."/>
            <person name="Frisvad J.C."/>
            <person name="Goldman G.H."/>
            <person name="Houbraken J."/>
            <person name="Oakley B."/>
            <person name="Pocsi I."/>
            <person name="Scazzocchio C."/>
            <person name="Seiboth B."/>
            <person name="vanKuyk P.A."/>
            <person name="Wortman J."/>
            <person name="Dyer P.S."/>
            <person name="Grigoriev I.V."/>
        </authorList>
    </citation>
    <scope>NUCLEOTIDE SEQUENCE [LARGE SCALE GENOMIC DNA]</scope>
    <source>
        <strain evidence="3">ATCC 16872 / CBS 172.66 / WB 5094</strain>
    </source>
</reference>
<evidence type="ECO:0000313" key="3">
    <source>
        <dbReference type="Proteomes" id="UP000184546"/>
    </source>
</evidence>